<dbReference type="InterPro" id="IPR042070">
    <property type="entry name" value="PucR_C-HTH_sf"/>
</dbReference>
<sequence length="487" mass="55909">MRLDWLIRSLGFSPKSLKTSAVWRSEVVQICATHRPTYLALYSAQYPKIFLEQGPRLSLRIVKNRVNLSLPIAIDATLIAQINHILSTDYLALQLFSKIQADYGGKQDLQRVFNLTAQTISAPIVIVDSSKRIIARSSNSTSDSQINSLLTKEKILPTHSFPFIEQRGSENQRIVASFWLDDHWYGNIYAFLSNDNQLDLLLSCLLVAKLKDLNQELIPSLSNYQPIKTANILYSSDLENLFHGSPIAASKSKQIFQTLQPYQYIFSFKFNSSANNIFKQDLLQQLSLLSQHGYYMYDNGELILLLGFSQLLTTTPTIIQRIKELTDDRQMFTGISMPFEEEHSIKHAFQQSRIALNYATDSRLKTTTVAFQDIATHEFLSQAKEKFELSSYIQPEIMYLKELETQQEIPYYTTLRTYLYCNQNASLAAKHLNVHPNTLIYRIDKIKALIHEDFQTPERSLNYRLGFLLADTLTQNTQGIPNMHFDC</sequence>
<gene>
    <name evidence="2" type="ORF">ACFQ44_09855</name>
</gene>
<name>A0ABW4D7P7_9LACO</name>
<dbReference type="InterPro" id="IPR009057">
    <property type="entry name" value="Homeodomain-like_sf"/>
</dbReference>
<evidence type="ECO:0000313" key="3">
    <source>
        <dbReference type="Proteomes" id="UP001597189"/>
    </source>
</evidence>
<evidence type="ECO:0000259" key="1">
    <source>
        <dbReference type="Pfam" id="PF13556"/>
    </source>
</evidence>
<dbReference type="PANTHER" id="PTHR33744">
    <property type="entry name" value="CARBOHYDRATE DIACID REGULATOR"/>
    <property type="match status" value="1"/>
</dbReference>
<dbReference type="Proteomes" id="UP001597189">
    <property type="component" value="Unassembled WGS sequence"/>
</dbReference>
<reference evidence="3" key="1">
    <citation type="journal article" date="2019" name="Int. J. Syst. Evol. Microbiol.">
        <title>The Global Catalogue of Microorganisms (GCM) 10K type strain sequencing project: providing services to taxonomists for standard genome sequencing and annotation.</title>
        <authorList>
            <consortium name="The Broad Institute Genomics Platform"/>
            <consortium name="The Broad Institute Genome Sequencing Center for Infectious Disease"/>
            <person name="Wu L."/>
            <person name="Ma J."/>
        </authorList>
    </citation>
    <scope>NUCLEOTIDE SEQUENCE [LARGE SCALE GENOMIC DNA]</scope>
    <source>
        <strain evidence="3">CCM 8979</strain>
    </source>
</reference>
<protein>
    <submittedName>
        <fullName evidence="2">PucR family transcriptional regulator</fullName>
    </submittedName>
</protein>
<dbReference type="PANTHER" id="PTHR33744:SF1">
    <property type="entry name" value="DNA-BINDING TRANSCRIPTIONAL ACTIVATOR ADER"/>
    <property type="match status" value="1"/>
</dbReference>
<keyword evidence="3" id="KW-1185">Reference proteome</keyword>
<organism evidence="2 3">
    <name type="scientific">Levilactobacillus lanxiensis</name>
    <dbReference type="NCBI Taxonomy" id="2799568"/>
    <lineage>
        <taxon>Bacteria</taxon>
        <taxon>Bacillati</taxon>
        <taxon>Bacillota</taxon>
        <taxon>Bacilli</taxon>
        <taxon>Lactobacillales</taxon>
        <taxon>Lactobacillaceae</taxon>
        <taxon>Levilactobacillus</taxon>
    </lineage>
</organism>
<dbReference type="SUPFAM" id="SSF46689">
    <property type="entry name" value="Homeodomain-like"/>
    <property type="match status" value="1"/>
</dbReference>
<dbReference type="InterPro" id="IPR025736">
    <property type="entry name" value="PucR_C-HTH_dom"/>
</dbReference>
<dbReference type="Gene3D" id="1.10.10.2840">
    <property type="entry name" value="PucR C-terminal helix-turn-helix domain"/>
    <property type="match status" value="1"/>
</dbReference>
<comment type="caution">
    <text evidence="2">The sequence shown here is derived from an EMBL/GenBank/DDBJ whole genome shotgun (WGS) entry which is preliminary data.</text>
</comment>
<accession>A0ABW4D7P7</accession>
<dbReference type="RefSeq" id="WP_203646045.1">
    <property type="nucleotide sequence ID" value="NZ_BOLN01000007.1"/>
</dbReference>
<dbReference type="InterPro" id="IPR051448">
    <property type="entry name" value="CdaR-like_regulators"/>
</dbReference>
<dbReference type="Pfam" id="PF13556">
    <property type="entry name" value="HTH_30"/>
    <property type="match status" value="1"/>
</dbReference>
<dbReference type="EMBL" id="JBHTOD010000007">
    <property type="protein sequence ID" value="MFD1455968.1"/>
    <property type="molecule type" value="Genomic_DNA"/>
</dbReference>
<proteinExistence type="predicted"/>
<evidence type="ECO:0000313" key="2">
    <source>
        <dbReference type="EMBL" id="MFD1455968.1"/>
    </source>
</evidence>
<feature type="domain" description="PucR C-terminal helix-turn-helix" evidence="1">
    <location>
        <begin position="413"/>
        <end position="467"/>
    </location>
</feature>